<dbReference type="NCBIfam" id="TIGR01144">
    <property type="entry name" value="ATP_synt_b"/>
    <property type="match status" value="1"/>
</dbReference>
<dbReference type="PANTHER" id="PTHR33445">
    <property type="entry name" value="ATP SYNTHASE SUBUNIT B', CHLOROPLASTIC"/>
    <property type="match status" value="1"/>
</dbReference>
<dbReference type="InterPro" id="IPR050059">
    <property type="entry name" value="ATP_synthase_B_chain"/>
</dbReference>
<dbReference type="InterPro" id="IPR017707">
    <property type="entry name" value="Alt_ATP_synth_F0_bsu"/>
</dbReference>
<dbReference type="GO" id="GO:0012505">
    <property type="term" value="C:endomembrane system"/>
    <property type="evidence" value="ECO:0007669"/>
    <property type="project" value="UniProtKB-SubCell"/>
</dbReference>
<feature type="transmembrane region" description="Helical" evidence="14">
    <location>
        <begin position="6"/>
        <end position="27"/>
    </location>
</feature>
<evidence type="ECO:0000256" key="5">
    <source>
        <dbReference type="ARBA" id="ARBA00022781"/>
    </source>
</evidence>
<reference evidence="17" key="1">
    <citation type="submission" date="2017-11" db="EMBL/GenBank/DDBJ databases">
        <title>The draft genome sequence of Chromatocurvus sp. F02.</title>
        <authorList>
            <person name="Du Z.-J."/>
            <person name="Chang Y.-Q."/>
        </authorList>
    </citation>
    <scope>NUCLEOTIDE SEQUENCE [LARGE SCALE GENOMIC DNA]</scope>
    <source>
        <strain evidence="17">F02</strain>
    </source>
</reference>
<keyword evidence="4 14" id="KW-0812">Transmembrane</keyword>
<evidence type="ECO:0000256" key="8">
    <source>
        <dbReference type="ARBA" id="ARBA00023136"/>
    </source>
</evidence>
<dbReference type="NCBIfam" id="TIGR03321">
    <property type="entry name" value="alt_F1F0_F0_B"/>
    <property type="match status" value="1"/>
</dbReference>
<dbReference type="RefSeq" id="WP_101521684.1">
    <property type="nucleotide sequence ID" value="NZ_PKLZ01000008.1"/>
</dbReference>
<dbReference type="HAMAP" id="MF_01398">
    <property type="entry name" value="ATP_synth_b_bprime"/>
    <property type="match status" value="1"/>
</dbReference>
<feature type="compositionally biased region" description="Basic and acidic residues" evidence="15">
    <location>
        <begin position="48"/>
        <end position="71"/>
    </location>
</feature>
<dbReference type="Pfam" id="PF00430">
    <property type="entry name" value="ATP-synt_B"/>
    <property type="match status" value="1"/>
</dbReference>
<organism evidence="16 17">
    <name type="scientific">Kineobactrum sediminis</name>
    <dbReference type="NCBI Taxonomy" id="1905677"/>
    <lineage>
        <taxon>Bacteria</taxon>
        <taxon>Pseudomonadati</taxon>
        <taxon>Pseudomonadota</taxon>
        <taxon>Gammaproteobacteria</taxon>
        <taxon>Cellvibrionales</taxon>
        <taxon>Halieaceae</taxon>
        <taxon>Kineobactrum</taxon>
    </lineage>
</organism>
<dbReference type="GO" id="GO:0045259">
    <property type="term" value="C:proton-transporting ATP synthase complex"/>
    <property type="evidence" value="ECO:0007669"/>
    <property type="project" value="UniProtKB-KW"/>
</dbReference>
<dbReference type="GO" id="GO:0046933">
    <property type="term" value="F:proton-transporting ATP synthase activity, rotational mechanism"/>
    <property type="evidence" value="ECO:0007669"/>
    <property type="project" value="UniProtKB-UniRule"/>
</dbReference>
<comment type="subcellular location">
    <subcellularLocation>
        <location evidence="14">Cell membrane</location>
        <topology evidence="14">Single-pass membrane protein</topology>
    </subcellularLocation>
    <subcellularLocation>
        <location evidence="13">Endomembrane system</location>
        <topology evidence="13">Single-pass membrane protein</topology>
    </subcellularLocation>
</comment>
<keyword evidence="3 14" id="KW-0138">CF(0)</keyword>
<evidence type="ECO:0000256" key="3">
    <source>
        <dbReference type="ARBA" id="ARBA00022547"/>
    </source>
</evidence>
<evidence type="ECO:0000313" key="17">
    <source>
        <dbReference type="Proteomes" id="UP000234845"/>
    </source>
</evidence>
<dbReference type="InterPro" id="IPR002146">
    <property type="entry name" value="ATP_synth_b/b'su_bac/chlpt"/>
</dbReference>
<keyword evidence="9 14" id="KW-0066">ATP synthesis</keyword>
<comment type="function">
    <text evidence="10 14">F(1)F(0) ATP synthase produces ATP from ADP in the presence of a proton or sodium gradient. F-type ATPases consist of two structural domains, F(1) containing the extramembraneous catalytic core and F(0) containing the membrane proton channel, linked together by a central stalk and a peripheral stalk. During catalysis, ATP synthesis in the catalytic domain of F(1) is coupled via a rotary mechanism of the central stalk subunits to proton translocation.</text>
</comment>
<feature type="compositionally biased region" description="Basic and acidic residues" evidence="15">
    <location>
        <begin position="79"/>
        <end position="88"/>
    </location>
</feature>
<sequence length="255" mass="29536">MTIDWITVTAQIINFLILVWLLQHFLYQPITNAMQRREEHIAERLEEAEKREQEADQRAQDYREKSERLEQDTEQIQQRAEREADRKKKELLNEAREEVSKTRSNWQTQVRDEKEDFLNNLRHQTTDTVAIVARKALGDLADSALEEQIVQSFIARLQSLDEKSRKSIVKEGEKVTISSAFELDSSVRGKLTRAVHKHLEEHLEVDYRQSPELLCGVELSSGGTSLGWNLANYLEAVDNTMADAFSPVEIEKEEA</sequence>
<evidence type="ECO:0000256" key="7">
    <source>
        <dbReference type="ARBA" id="ARBA00023065"/>
    </source>
</evidence>
<evidence type="ECO:0000313" key="16">
    <source>
        <dbReference type="EMBL" id="PLW82432.1"/>
    </source>
</evidence>
<name>A0A2N5Y217_9GAMM</name>
<keyword evidence="5 14" id="KW-0375">Hydrogen ion transport</keyword>
<comment type="caution">
    <text evidence="16">The sequence shown here is derived from an EMBL/GenBank/DDBJ whole genome shotgun (WGS) entry which is preliminary data.</text>
</comment>
<comment type="subunit">
    <text evidence="14">F-type ATPases have 2 components, F(1) - the catalytic core - and F(0) - the membrane proton channel. F(1) has five subunits: alpha(3), beta(3), gamma(1), delta(1), epsilon(1). F(0) has three main subunits: a(1), b(2) and c(10-14). The alpha and beta chains form an alternating ring which encloses part of the gamma chain. F(1) is attached to F(0) by a central stalk formed by the gamma and epsilon chains, while a peripheral stalk is formed by the delta and b chains.</text>
</comment>
<keyword evidence="2 14" id="KW-0813">Transport</keyword>
<evidence type="ECO:0000256" key="12">
    <source>
        <dbReference type="ARBA" id="ARBA00026054"/>
    </source>
</evidence>
<dbReference type="GO" id="GO:0046961">
    <property type="term" value="F:proton-transporting ATPase activity, rotational mechanism"/>
    <property type="evidence" value="ECO:0007669"/>
    <property type="project" value="TreeGrafter"/>
</dbReference>
<dbReference type="CDD" id="cd06503">
    <property type="entry name" value="ATP-synt_Fo_b"/>
    <property type="match status" value="1"/>
</dbReference>
<dbReference type="AlphaFoldDB" id="A0A2N5Y217"/>
<comment type="subunit">
    <text evidence="12">F-type ATPases have 2 components, F(1) - the catalytic core - and F(0) - the membrane proton channel. F(1) has five subunits: alpha(3), beta(3), gamma(1), delta(1), epsilon(1). F(0) has four main subunits: a(1), b(2) and c(10-14). The alpha and beta chains form an alternating ring which encloses part of the gamma chain. F(1) is attached to F(0) by a central stalk formed by the gamma and epsilon chains, while a peripheral stalk is formed by the delta and b chains.</text>
</comment>
<keyword evidence="7 14" id="KW-0406">Ion transport</keyword>
<evidence type="ECO:0000256" key="14">
    <source>
        <dbReference type="HAMAP-Rule" id="MF_01398"/>
    </source>
</evidence>
<evidence type="ECO:0000256" key="9">
    <source>
        <dbReference type="ARBA" id="ARBA00023310"/>
    </source>
</evidence>
<evidence type="ECO:0000256" key="10">
    <source>
        <dbReference type="ARBA" id="ARBA00025198"/>
    </source>
</evidence>
<feature type="region of interest" description="Disordered" evidence="15">
    <location>
        <begin position="48"/>
        <end position="88"/>
    </location>
</feature>
<dbReference type="GO" id="GO:0005886">
    <property type="term" value="C:plasma membrane"/>
    <property type="evidence" value="ECO:0007669"/>
    <property type="project" value="UniProtKB-SubCell"/>
</dbReference>
<keyword evidence="17" id="KW-1185">Reference proteome</keyword>
<evidence type="ECO:0000256" key="2">
    <source>
        <dbReference type="ARBA" id="ARBA00022448"/>
    </source>
</evidence>
<evidence type="ECO:0000256" key="13">
    <source>
        <dbReference type="ARBA" id="ARBA00037847"/>
    </source>
</evidence>
<comment type="function">
    <text evidence="11">Component of the F(0) channel, it forms part of the peripheral stalk, linking F(1) to F(0). The b'-subunit is a diverged and duplicated form of b found in plants and photosynthetic bacteria.</text>
</comment>
<proteinExistence type="inferred from homology"/>
<dbReference type="OrthoDB" id="466272at2"/>
<evidence type="ECO:0000256" key="6">
    <source>
        <dbReference type="ARBA" id="ARBA00022989"/>
    </source>
</evidence>
<evidence type="ECO:0000256" key="15">
    <source>
        <dbReference type="SAM" id="MobiDB-lite"/>
    </source>
</evidence>
<keyword evidence="14" id="KW-1003">Cell membrane</keyword>
<evidence type="ECO:0000256" key="1">
    <source>
        <dbReference type="ARBA" id="ARBA00005513"/>
    </source>
</evidence>
<keyword evidence="6 14" id="KW-1133">Transmembrane helix</keyword>
<keyword evidence="8 14" id="KW-0472">Membrane</keyword>
<dbReference type="InterPro" id="IPR005864">
    <property type="entry name" value="ATP_synth_F0_bsu_bac"/>
</dbReference>
<evidence type="ECO:0000256" key="4">
    <source>
        <dbReference type="ARBA" id="ARBA00022692"/>
    </source>
</evidence>
<dbReference type="PANTHER" id="PTHR33445:SF2">
    <property type="entry name" value="ATP SYNTHASE SUBUNIT B', CHLOROPLASTIC"/>
    <property type="match status" value="1"/>
</dbReference>
<gene>
    <name evidence="14 16" type="primary">atpF</name>
    <name evidence="16" type="ORF">CWI75_11770</name>
</gene>
<dbReference type="Proteomes" id="UP000234845">
    <property type="component" value="Unassembled WGS sequence"/>
</dbReference>
<protein>
    <recommendedName>
        <fullName evidence="14">ATP synthase subunit b</fullName>
    </recommendedName>
    <alternativeName>
        <fullName evidence="14">ATP synthase F(0) sector subunit b</fullName>
    </alternativeName>
    <alternativeName>
        <fullName evidence="14">ATPase subunit I</fullName>
    </alternativeName>
    <alternativeName>
        <fullName evidence="14">F-type ATPase subunit b</fullName>
        <shortName evidence="14">F-ATPase subunit b</shortName>
    </alternativeName>
</protein>
<accession>A0A2N5Y217</accession>
<evidence type="ECO:0000256" key="11">
    <source>
        <dbReference type="ARBA" id="ARBA00025614"/>
    </source>
</evidence>
<comment type="similarity">
    <text evidence="1 14">Belongs to the ATPase B chain family.</text>
</comment>
<dbReference type="EMBL" id="PKLZ01000008">
    <property type="protein sequence ID" value="PLW82432.1"/>
    <property type="molecule type" value="Genomic_DNA"/>
</dbReference>